<evidence type="ECO:0000313" key="4">
    <source>
        <dbReference type="Proteomes" id="UP000315017"/>
    </source>
</evidence>
<dbReference type="Pfam" id="PF13579">
    <property type="entry name" value="Glyco_trans_4_4"/>
    <property type="match status" value="1"/>
</dbReference>
<dbReference type="Gene3D" id="3.40.50.2000">
    <property type="entry name" value="Glycogen Phosphorylase B"/>
    <property type="match status" value="2"/>
</dbReference>
<reference evidence="3 4" key="1">
    <citation type="submission" date="2019-02" db="EMBL/GenBank/DDBJ databases">
        <title>Deep-cultivation of Planctomycetes and their phenomic and genomic characterization uncovers novel biology.</title>
        <authorList>
            <person name="Wiegand S."/>
            <person name="Jogler M."/>
            <person name="Boedeker C."/>
            <person name="Pinto D."/>
            <person name="Vollmers J."/>
            <person name="Rivas-Marin E."/>
            <person name="Kohn T."/>
            <person name="Peeters S.H."/>
            <person name="Heuer A."/>
            <person name="Rast P."/>
            <person name="Oberbeckmann S."/>
            <person name="Bunk B."/>
            <person name="Jeske O."/>
            <person name="Meyerdierks A."/>
            <person name="Storesund J.E."/>
            <person name="Kallscheuer N."/>
            <person name="Luecker S."/>
            <person name="Lage O.M."/>
            <person name="Pohl T."/>
            <person name="Merkel B.J."/>
            <person name="Hornburger P."/>
            <person name="Mueller R.-W."/>
            <person name="Bruemmer F."/>
            <person name="Labrenz M."/>
            <person name="Spormann A.M."/>
            <person name="Op den Camp H."/>
            <person name="Overmann J."/>
            <person name="Amann R."/>
            <person name="Jetten M.S.M."/>
            <person name="Mascher T."/>
            <person name="Medema M.H."/>
            <person name="Devos D.P."/>
            <person name="Kaster A.-K."/>
            <person name="Ovreas L."/>
            <person name="Rohde M."/>
            <person name="Galperin M.Y."/>
            <person name="Jogler C."/>
        </authorList>
    </citation>
    <scope>NUCLEOTIDE SEQUENCE [LARGE SCALE GENOMIC DNA]</scope>
    <source>
        <strain evidence="3 4">ETA_A8</strain>
    </source>
</reference>
<feature type="domain" description="Glycosyltransferase subfamily 4-like N-terminal" evidence="2">
    <location>
        <begin position="27"/>
        <end position="179"/>
    </location>
</feature>
<keyword evidence="3" id="KW-0808">Transferase</keyword>
<name>A0A517YB74_9BACT</name>
<evidence type="ECO:0000313" key="3">
    <source>
        <dbReference type="EMBL" id="QDU27498.1"/>
    </source>
</evidence>
<dbReference type="GO" id="GO:0016757">
    <property type="term" value="F:glycosyltransferase activity"/>
    <property type="evidence" value="ECO:0007669"/>
    <property type="project" value="UniProtKB-KW"/>
</dbReference>
<dbReference type="EC" id="2.4.-.-" evidence="3"/>
<accession>A0A517YB74</accession>
<dbReference type="KEGG" id="aagg:ETAA8_25860"/>
<keyword evidence="4" id="KW-1185">Reference proteome</keyword>
<dbReference type="InterPro" id="IPR001296">
    <property type="entry name" value="Glyco_trans_1"/>
</dbReference>
<gene>
    <name evidence="3" type="primary">epsD_1</name>
    <name evidence="3" type="ORF">ETAA8_25860</name>
</gene>
<keyword evidence="3" id="KW-0328">Glycosyltransferase</keyword>
<evidence type="ECO:0000259" key="1">
    <source>
        <dbReference type="Pfam" id="PF00534"/>
    </source>
</evidence>
<dbReference type="OrthoDB" id="9806653at2"/>
<dbReference type="AlphaFoldDB" id="A0A517YB74"/>
<dbReference type="EMBL" id="CP036274">
    <property type="protein sequence ID" value="QDU27498.1"/>
    <property type="molecule type" value="Genomic_DNA"/>
</dbReference>
<dbReference type="Proteomes" id="UP000315017">
    <property type="component" value="Chromosome"/>
</dbReference>
<dbReference type="CDD" id="cd03808">
    <property type="entry name" value="GT4_CapM-like"/>
    <property type="match status" value="1"/>
</dbReference>
<organism evidence="3 4">
    <name type="scientific">Anatilimnocola aggregata</name>
    <dbReference type="NCBI Taxonomy" id="2528021"/>
    <lineage>
        <taxon>Bacteria</taxon>
        <taxon>Pseudomonadati</taxon>
        <taxon>Planctomycetota</taxon>
        <taxon>Planctomycetia</taxon>
        <taxon>Pirellulales</taxon>
        <taxon>Pirellulaceae</taxon>
        <taxon>Anatilimnocola</taxon>
    </lineage>
</organism>
<feature type="domain" description="Glycosyl transferase family 1" evidence="1">
    <location>
        <begin position="196"/>
        <end position="362"/>
    </location>
</feature>
<dbReference type="PANTHER" id="PTHR12526:SF630">
    <property type="entry name" value="GLYCOSYLTRANSFERASE"/>
    <property type="match status" value="1"/>
</dbReference>
<dbReference type="SUPFAM" id="SSF53756">
    <property type="entry name" value="UDP-Glycosyltransferase/glycogen phosphorylase"/>
    <property type="match status" value="1"/>
</dbReference>
<dbReference type="InterPro" id="IPR028098">
    <property type="entry name" value="Glyco_trans_4-like_N"/>
</dbReference>
<proteinExistence type="predicted"/>
<evidence type="ECO:0000259" key="2">
    <source>
        <dbReference type="Pfam" id="PF13579"/>
    </source>
</evidence>
<sequence length="387" mass="42604">MRVAHIITRMIVGGAQENTLYNCRDLLELHGDDVLLITGPAIGPEGDLLQQGRGGGREVPVEQIDSLRRAIDPRNDLASYFAIKRVLADFEPDVVHTHSAKAGILGRLAAWELQVPAIVHTVHGAPFHPYQSWPTRTFYRACEKYAATRCHALISVADAMTDQLVAAGVAPREKFTTISSGMDVDPFLQADEHRARVRQELGFAESDIVVGKIARLFELKGHDDVIAAAAQAIAANRNVKFLFIGDGILRSQLEAQIAAANLRQHFVFTGLVPPSTIPQYLGAMDLLVHASLREGLARALPQALIAGKPVVSYDIDGAREVTLPERTGFLIPPRDIDGLARAIIALANAPDLREKYGQEGRRLFADQFGHQTMTRRIRELYWRVLRG</sequence>
<dbReference type="RefSeq" id="WP_145088377.1">
    <property type="nucleotide sequence ID" value="NZ_CP036274.1"/>
</dbReference>
<dbReference type="PANTHER" id="PTHR12526">
    <property type="entry name" value="GLYCOSYLTRANSFERASE"/>
    <property type="match status" value="1"/>
</dbReference>
<dbReference type="Pfam" id="PF00534">
    <property type="entry name" value="Glycos_transf_1"/>
    <property type="match status" value="1"/>
</dbReference>
<protein>
    <submittedName>
        <fullName evidence="3">Glycosyltransferase EpsD</fullName>
        <ecNumber evidence="3">2.4.-.-</ecNumber>
    </submittedName>
</protein>